<organism evidence="6 7">
    <name type="scientific">Nocardiopsis suaedae</name>
    <dbReference type="NCBI Taxonomy" id="3018444"/>
    <lineage>
        <taxon>Bacteria</taxon>
        <taxon>Bacillati</taxon>
        <taxon>Actinomycetota</taxon>
        <taxon>Actinomycetes</taxon>
        <taxon>Streptosporangiales</taxon>
        <taxon>Nocardiopsidaceae</taxon>
        <taxon>Nocardiopsis</taxon>
    </lineage>
</organism>
<accession>A0ABT4TSV5</accession>
<dbReference type="Pfam" id="PF09701">
    <property type="entry name" value="Cas_Cmr5"/>
    <property type="match status" value="1"/>
</dbReference>
<dbReference type="InterPro" id="IPR023101">
    <property type="entry name" value="AF1862-like_dom_sf"/>
</dbReference>
<evidence type="ECO:0000256" key="4">
    <source>
        <dbReference type="ARBA" id="ARBA00023118"/>
    </source>
</evidence>
<protein>
    <recommendedName>
        <fullName evidence="5">CRISPR type III-B/RAMP module-associated protein Cmr5</fullName>
    </recommendedName>
</protein>
<evidence type="ECO:0000313" key="7">
    <source>
        <dbReference type="Proteomes" id="UP001165685"/>
    </source>
</evidence>
<dbReference type="InterPro" id="IPR010160">
    <property type="entry name" value="CRISPR-assoc_prot_Cmr5"/>
</dbReference>
<keyword evidence="7" id="KW-1185">Reference proteome</keyword>
<comment type="similarity">
    <text evidence="2">Belongs to the CRISPR system Cmr5 family.</text>
</comment>
<dbReference type="SUPFAM" id="SSF158568">
    <property type="entry name" value="AF1862-like"/>
    <property type="match status" value="1"/>
</dbReference>
<name>A0ABT4TSV5_9ACTN</name>
<evidence type="ECO:0000256" key="3">
    <source>
        <dbReference type="ARBA" id="ARBA00022490"/>
    </source>
</evidence>
<comment type="caution">
    <text evidence="6">The sequence shown here is derived from an EMBL/GenBank/DDBJ whole genome shotgun (WGS) entry which is preliminary data.</text>
</comment>
<sequence>MSGAVRIDQELAATAYEILPQKVTKEVRTRMRQLPSRLRGGGLAATYAFICARANDSKDKLQQAYGLLADKIAQRLADRRILGKAGDTMTRQECLRHLAGATPIEYARASAEIDALAIWLSRLSDALWDRSDEGTGEGSDNAQR</sequence>
<dbReference type="Gene3D" id="1.10.520.30">
    <property type="entry name" value="AF1862-like domain"/>
    <property type="match status" value="1"/>
</dbReference>
<dbReference type="RefSeq" id="WP_270680404.1">
    <property type="nucleotide sequence ID" value="NZ_JAQFWP010000063.1"/>
</dbReference>
<evidence type="ECO:0000313" key="6">
    <source>
        <dbReference type="EMBL" id="MDA2807781.1"/>
    </source>
</evidence>
<keyword evidence="3" id="KW-0963">Cytoplasm</keyword>
<comment type="subcellular location">
    <subcellularLocation>
        <location evidence="1">Cytoplasm</location>
    </subcellularLocation>
</comment>
<reference evidence="6" key="1">
    <citation type="submission" date="2023-01" db="EMBL/GenBank/DDBJ databases">
        <title>Draft genome sequence of Nocardiopsis sp. LSu2-4 isolated from halophytes.</title>
        <authorList>
            <person name="Duangmal K."/>
            <person name="Chantavorakit T."/>
        </authorList>
    </citation>
    <scope>NUCLEOTIDE SEQUENCE</scope>
    <source>
        <strain evidence="6">LSu2-4</strain>
    </source>
</reference>
<evidence type="ECO:0000256" key="5">
    <source>
        <dbReference type="ARBA" id="ARBA00030001"/>
    </source>
</evidence>
<keyword evidence="4" id="KW-0051">Antiviral defense</keyword>
<proteinExistence type="inferred from homology"/>
<evidence type="ECO:0000256" key="2">
    <source>
        <dbReference type="ARBA" id="ARBA00006161"/>
    </source>
</evidence>
<gene>
    <name evidence="6" type="ORF">O4U47_24945</name>
</gene>
<dbReference type="EMBL" id="JAQFWP010000063">
    <property type="protein sequence ID" value="MDA2807781.1"/>
    <property type="molecule type" value="Genomic_DNA"/>
</dbReference>
<dbReference type="Proteomes" id="UP001165685">
    <property type="component" value="Unassembled WGS sequence"/>
</dbReference>
<evidence type="ECO:0000256" key="1">
    <source>
        <dbReference type="ARBA" id="ARBA00004496"/>
    </source>
</evidence>